<gene>
    <name evidence="2" type="ORF">GCM10022247_38780</name>
</gene>
<sequence>MTALRLAVVAALSVASLSLSVSAGASASASTEQARGIPCNKMIRALDAPQYGLPKHLHWNNCSGRKQHTEIRAVFRTTTWCVGPGLHDVSNAFQGRQEPVVVDLLGGC</sequence>
<reference evidence="3" key="1">
    <citation type="journal article" date="2019" name="Int. J. Syst. Evol. Microbiol.">
        <title>The Global Catalogue of Microorganisms (GCM) 10K type strain sequencing project: providing services to taxonomists for standard genome sequencing and annotation.</title>
        <authorList>
            <consortium name="The Broad Institute Genomics Platform"/>
            <consortium name="The Broad Institute Genome Sequencing Center for Infectious Disease"/>
            <person name="Wu L."/>
            <person name="Ma J."/>
        </authorList>
    </citation>
    <scope>NUCLEOTIDE SEQUENCE [LARGE SCALE GENOMIC DNA]</scope>
    <source>
        <strain evidence="3">JCM 17342</strain>
    </source>
</reference>
<evidence type="ECO:0000313" key="3">
    <source>
        <dbReference type="Proteomes" id="UP001501747"/>
    </source>
</evidence>
<proteinExistence type="predicted"/>
<accession>A0ABP7SIY8</accession>
<dbReference type="RefSeq" id="WP_344876714.1">
    <property type="nucleotide sequence ID" value="NZ_BAABAL010000014.1"/>
</dbReference>
<evidence type="ECO:0000256" key="1">
    <source>
        <dbReference type="SAM" id="SignalP"/>
    </source>
</evidence>
<comment type="caution">
    <text evidence="2">The sequence shown here is derived from an EMBL/GenBank/DDBJ whole genome shotgun (WGS) entry which is preliminary data.</text>
</comment>
<dbReference type="EMBL" id="BAABAL010000014">
    <property type="protein sequence ID" value="GAA4012427.1"/>
    <property type="molecule type" value="Genomic_DNA"/>
</dbReference>
<feature type="signal peptide" evidence="1">
    <location>
        <begin position="1"/>
        <end position="27"/>
    </location>
</feature>
<keyword evidence="1" id="KW-0732">Signal</keyword>
<feature type="chain" id="PRO_5045985264" evidence="1">
    <location>
        <begin position="28"/>
        <end position="108"/>
    </location>
</feature>
<dbReference type="Proteomes" id="UP001501747">
    <property type="component" value="Unassembled WGS sequence"/>
</dbReference>
<name>A0ABP7SIY8_9PSEU</name>
<protein>
    <submittedName>
        <fullName evidence="2">Uncharacterized protein</fullName>
    </submittedName>
</protein>
<evidence type="ECO:0000313" key="2">
    <source>
        <dbReference type="EMBL" id="GAA4012427.1"/>
    </source>
</evidence>
<keyword evidence="3" id="KW-1185">Reference proteome</keyword>
<organism evidence="2 3">
    <name type="scientific">Allokutzneria multivorans</name>
    <dbReference type="NCBI Taxonomy" id="1142134"/>
    <lineage>
        <taxon>Bacteria</taxon>
        <taxon>Bacillati</taxon>
        <taxon>Actinomycetota</taxon>
        <taxon>Actinomycetes</taxon>
        <taxon>Pseudonocardiales</taxon>
        <taxon>Pseudonocardiaceae</taxon>
        <taxon>Allokutzneria</taxon>
    </lineage>
</organism>